<evidence type="ECO:0000256" key="3">
    <source>
        <dbReference type="ARBA" id="ARBA00022741"/>
    </source>
</evidence>
<evidence type="ECO:0000313" key="10">
    <source>
        <dbReference type="EMBL" id="KPH76759.1"/>
    </source>
</evidence>
<dbReference type="PANTHER" id="PTHR20275:SF9">
    <property type="entry name" value="NAD KINASE 2"/>
    <property type="match status" value="1"/>
</dbReference>
<evidence type="ECO:0000256" key="4">
    <source>
        <dbReference type="ARBA" id="ARBA00022777"/>
    </source>
</evidence>
<keyword evidence="3 9" id="KW-0547">Nucleotide-binding</keyword>
<keyword evidence="11" id="KW-1185">Reference proteome</keyword>
<keyword evidence="4 9" id="KW-0418">Kinase</keyword>
<proteinExistence type="inferred from homology"/>
<keyword evidence="5 9" id="KW-0067">ATP-binding</keyword>
<dbReference type="InterPro" id="IPR017438">
    <property type="entry name" value="ATP-NAD_kinase_N"/>
</dbReference>
<comment type="function">
    <text evidence="9">Involved in the regulation of the intracellular balance of NAD and NADP, and is a key enzyme in the biosynthesis of NADP. Catalyzes specifically the phosphorylation on 2'-hydroxyl of the adenosine moiety of NAD to yield NADP.</text>
</comment>
<dbReference type="NCBIfam" id="NF002902">
    <property type="entry name" value="PRK03501.1"/>
    <property type="match status" value="1"/>
</dbReference>
<feature type="binding site" evidence="9">
    <location>
        <position position="133"/>
    </location>
    <ligand>
        <name>NAD(+)</name>
        <dbReference type="ChEBI" id="CHEBI:57540"/>
    </ligand>
</feature>
<feature type="binding site" evidence="9">
    <location>
        <begin position="123"/>
        <end position="124"/>
    </location>
    <ligand>
        <name>NAD(+)</name>
        <dbReference type="ChEBI" id="CHEBI:57540"/>
    </ligand>
</feature>
<feature type="binding site" evidence="9">
    <location>
        <position position="152"/>
    </location>
    <ligand>
        <name>NAD(+)</name>
        <dbReference type="ChEBI" id="CHEBI:57540"/>
    </ligand>
</feature>
<keyword evidence="7 9" id="KW-0520">NAD</keyword>
<sequence>MTKRNNIHFYYHNCEEIVNKLEPLFELVNKHDFNIVDNHEDANVIISIGGDGVFLEAVRKTGFRQDAIYAGFTLGNLSSLYCDFSLENFNDLLETISREGMKVRKFPVIKVQVNGLRPFYCLNELTIRSTIVKTIVLDVFIDERHFETFRGDGMVIATPTGSTAYNKSNKGAIIDPLIPSYQVSEISSMNNNNYRTLGSSFVLDKSRKLTLKEIEDGNDHPIISFDNEAFPIRKIDKIEITMDDTVVKTVRLKNNSYWDRVKRMFL</sequence>
<dbReference type="EMBL" id="LGTK01000011">
    <property type="protein sequence ID" value="KPH76759.1"/>
    <property type="molecule type" value="Genomic_DNA"/>
</dbReference>
<evidence type="ECO:0000256" key="9">
    <source>
        <dbReference type="HAMAP-Rule" id="MF_00361"/>
    </source>
</evidence>
<dbReference type="SUPFAM" id="SSF111331">
    <property type="entry name" value="NAD kinase/diacylglycerol kinase-like"/>
    <property type="match status" value="1"/>
</dbReference>
<feature type="binding site" evidence="9">
    <location>
        <position position="150"/>
    </location>
    <ligand>
        <name>NAD(+)</name>
        <dbReference type="ChEBI" id="CHEBI:57540"/>
    </ligand>
</feature>
<dbReference type="RefSeq" id="WP_060667988.1">
    <property type="nucleotide sequence ID" value="NZ_JARTGE010000055.1"/>
</dbReference>
<evidence type="ECO:0000256" key="5">
    <source>
        <dbReference type="ARBA" id="ARBA00022840"/>
    </source>
</evidence>
<comment type="subcellular location">
    <subcellularLocation>
        <location evidence="9">Cytoplasm</location>
    </subcellularLocation>
</comment>
<dbReference type="InterPro" id="IPR002504">
    <property type="entry name" value="NADK"/>
</dbReference>
<dbReference type="GO" id="GO:0003951">
    <property type="term" value="F:NAD+ kinase activity"/>
    <property type="evidence" value="ECO:0007669"/>
    <property type="project" value="UniProtKB-EC"/>
</dbReference>
<comment type="similarity">
    <text evidence="9">Belongs to the NAD kinase family.</text>
</comment>
<comment type="caution">
    <text evidence="9">Lacks conserved residue(s) required for the propagation of feature annotation.</text>
</comment>
<dbReference type="Gene3D" id="2.60.200.30">
    <property type="entry name" value="Probable inorganic polyphosphate/atp-NAD kinase, domain 2"/>
    <property type="match status" value="1"/>
</dbReference>
<organism evidence="10 11">
    <name type="scientific">Oceanobacillus caeni</name>
    <dbReference type="NCBI Taxonomy" id="405946"/>
    <lineage>
        <taxon>Bacteria</taxon>
        <taxon>Bacillati</taxon>
        <taxon>Bacillota</taxon>
        <taxon>Bacilli</taxon>
        <taxon>Bacillales</taxon>
        <taxon>Bacillaceae</taxon>
        <taxon>Oceanobacillus</taxon>
    </lineage>
</organism>
<dbReference type="HAMAP" id="MF_00361">
    <property type="entry name" value="NAD_kinase"/>
    <property type="match status" value="1"/>
</dbReference>
<comment type="caution">
    <text evidence="10">The sequence shown here is derived from an EMBL/GenBank/DDBJ whole genome shotgun (WGS) entry which is preliminary data.</text>
</comment>
<dbReference type="PANTHER" id="PTHR20275">
    <property type="entry name" value="NAD KINASE"/>
    <property type="match status" value="1"/>
</dbReference>
<reference evidence="10 11" key="1">
    <citation type="submission" date="2015-07" db="EMBL/GenBank/DDBJ databases">
        <title>High-quality draft genome sequence of Oceanobacillus caeni HM6, a bacillus isolated from a human feces.</title>
        <authorList>
            <person name="Kumar J."/>
            <person name="Verma M.K."/>
            <person name="Pandey R."/>
            <person name="Bhambi M."/>
            <person name="Chauhan N."/>
        </authorList>
    </citation>
    <scope>NUCLEOTIDE SEQUENCE [LARGE SCALE GENOMIC DNA]</scope>
    <source>
        <strain evidence="10 11">HM6</strain>
    </source>
</reference>
<feature type="binding site" evidence="9">
    <location>
        <begin position="163"/>
        <end position="168"/>
    </location>
    <ligand>
        <name>NAD(+)</name>
        <dbReference type="ChEBI" id="CHEBI:57540"/>
    </ligand>
</feature>
<name>A0ABR5MLA1_9BACI</name>
<dbReference type="Proteomes" id="UP000037854">
    <property type="component" value="Unassembled WGS sequence"/>
</dbReference>
<keyword evidence="1 9" id="KW-0963">Cytoplasm</keyword>
<evidence type="ECO:0000256" key="8">
    <source>
        <dbReference type="ARBA" id="ARBA00047925"/>
    </source>
</evidence>
<keyword evidence="6 9" id="KW-0521">NADP</keyword>
<comment type="cofactor">
    <cofactor evidence="9">
        <name>a divalent metal cation</name>
        <dbReference type="ChEBI" id="CHEBI:60240"/>
    </cofactor>
</comment>
<feature type="active site" description="Proton acceptor" evidence="9">
    <location>
        <position position="51"/>
    </location>
</feature>
<protein>
    <recommendedName>
        <fullName evidence="9">NAD kinase</fullName>
        <ecNumber evidence="9">2.7.1.23</ecNumber>
    </recommendedName>
    <alternativeName>
        <fullName evidence="9">ATP-dependent NAD kinase</fullName>
    </alternativeName>
</protein>
<accession>A0ABR5MLA1</accession>
<dbReference type="Gene3D" id="3.40.50.10330">
    <property type="entry name" value="Probable inorganic polyphosphate/atp-NAD kinase, domain 1"/>
    <property type="match status" value="1"/>
</dbReference>
<evidence type="ECO:0000256" key="1">
    <source>
        <dbReference type="ARBA" id="ARBA00022490"/>
    </source>
</evidence>
<gene>
    <name evidence="10" type="primary">ppnK</name>
    <name evidence="9" type="synonym">nadK</name>
    <name evidence="10" type="ORF">AFL42_04935</name>
</gene>
<evidence type="ECO:0000256" key="2">
    <source>
        <dbReference type="ARBA" id="ARBA00022679"/>
    </source>
</evidence>
<keyword evidence="2 9" id="KW-0808">Transferase</keyword>
<feature type="binding site" evidence="9">
    <location>
        <begin position="51"/>
        <end position="52"/>
    </location>
    <ligand>
        <name>NAD(+)</name>
        <dbReference type="ChEBI" id="CHEBI:57540"/>
    </ligand>
</feature>
<comment type="catalytic activity">
    <reaction evidence="8 9">
        <text>NAD(+) + ATP = ADP + NADP(+) + H(+)</text>
        <dbReference type="Rhea" id="RHEA:18629"/>
        <dbReference type="ChEBI" id="CHEBI:15378"/>
        <dbReference type="ChEBI" id="CHEBI:30616"/>
        <dbReference type="ChEBI" id="CHEBI:57540"/>
        <dbReference type="ChEBI" id="CHEBI:58349"/>
        <dbReference type="ChEBI" id="CHEBI:456216"/>
        <dbReference type="EC" id="2.7.1.23"/>
    </reaction>
</comment>
<dbReference type="Pfam" id="PF20143">
    <property type="entry name" value="NAD_kinase_C"/>
    <property type="match status" value="1"/>
</dbReference>
<dbReference type="EC" id="2.7.1.23" evidence="9"/>
<evidence type="ECO:0000256" key="7">
    <source>
        <dbReference type="ARBA" id="ARBA00023027"/>
    </source>
</evidence>
<evidence type="ECO:0000313" key="11">
    <source>
        <dbReference type="Proteomes" id="UP000037854"/>
    </source>
</evidence>
<dbReference type="InterPro" id="IPR016064">
    <property type="entry name" value="NAD/diacylglycerol_kinase_sf"/>
</dbReference>
<evidence type="ECO:0000256" key="6">
    <source>
        <dbReference type="ARBA" id="ARBA00022857"/>
    </source>
</evidence>
<dbReference type="InterPro" id="IPR017437">
    <property type="entry name" value="ATP-NAD_kinase_PpnK-typ_C"/>
</dbReference>